<evidence type="ECO:0000256" key="1">
    <source>
        <dbReference type="SAM" id="MobiDB-lite"/>
    </source>
</evidence>
<gene>
    <name evidence="2" type="ORF">PHACADRAFT_206168</name>
</gene>
<feature type="compositionally biased region" description="Gly residues" evidence="1">
    <location>
        <begin position="406"/>
        <end position="415"/>
    </location>
</feature>
<accession>K5WKL8</accession>
<evidence type="ECO:0000313" key="3">
    <source>
        <dbReference type="Proteomes" id="UP000008370"/>
    </source>
</evidence>
<dbReference type="RefSeq" id="XP_007392499.1">
    <property type="nucleotide sequence ID" value="XM_007392437.1"/>
</dbReference>
<organism evidence="2 3">
    <name type="scientific">Phanerochaete carnosa (strain HHB-10118-sp)</name>
    <name type="common">White-rot fungus</name>
    <name type="synonym">Peniophora carnosa</name>
    <dbReference type="NCBI Taxonomy" id="650164"/>
    <lineage>
        <taxon>Eukaryota</taxon>
        <taxon>Fungi</taxon>
        <taxon>Dikarya</taxon>
        <taxon>Basidiomycota</taxon>
        <taxon>Agaricomycotina</taxon>
        <taxon>Agaricomycetes</taxon>
        <taxon>Polyporales</taxon>
        <taxon>Phanerochaetaceae</taxon>
        <taxon>Phanerochaete</taxon>
    </lineage>
</organism>
<sequence length="415" mass="45427">MLRNIVDSPRFRTSSLSGAIQLVNIHEEAAQTKPAWLHHVHWLSSRLQETQFDYYLSSTNGSSSTVVRRDLFRLLPRVPPPSSLRFASLILTKLQFASATELALLVDSFPSLQLLVCNQLTFLDPSPVVQSRRSPRRLSSPLFQCQVLRCEAIPLSAKAALASDVLSIVTRVGLDAHTWNAVLHALLALAPVTFQDVRVEIRQPEDKSLKVANVVLGPSEDDIIWLRGTYIFASICVRHASASQSVGPPSAFIDSIYLLFLFPDAQAIESLRFDAFHSIVDAPLFDCLRFQSETLDGPEFENLKAILCSVLQGTQLDWALKSHKLKFEFPGPQGLRVLNSQDILSLQVNSEHTIDDATITLDAAEQVEWIIRDGQGKGDEYLEELVAARARGPSAGASSGTVAGPSAGGGLEHGG</sequence>
<dbReference type="Proteomes" id="UP000008370">
    <property type="component" value="Unassembled WGS sequence"/>
</dbReference>
<dbReference type="AlphaFoldDB" id="K5WKL8"/>
<feature type="region of interest" description="Disordered" evidence="1">
    <location>
        <begin position="393"/>
        <end position="415"/>
    </location>
</feature>
<reference evidence="2 3" key="1">
    <citation type="journal article" date="2012" name="BMC Genomics">
        <title>Comparative genomics of the white-rot fungi, Phanerochaete carnosa and P. chrysosporium, to elucidate the genetic basis of the distinct wood types they colonize.</title>
        <authorList>
            <person name="Suzuki H."/>
            <person name="MacDonald J."/>
            <person name="Syed K."/>
            <person name="Salamov A."/>
            <person name="Hori C."/>
            <person name="Aerts A."/>
            <person name="Henrissat B."/>
            <person name="Wiebenga A."/>
            <person name="vanKuyk P.A."/>
            <person name="Barry K."/>
            <person name="Lindquist E."/>
            <person name="LaButti K."/>
            <person name="Lapidus A."/>
            <person name="Lucas S."/>
            <person name="Coutinho P."/>
            <person name="Gong Y."/>
            <person name="Samejima M."/>
            <person name="Mahadevan R."/>
            <person name="Abou-Zaid M."/>
            <person name="de Vries R.P."/>
            <person name="Igarashi K."/>
            <person name="Yadav J.S."/>
            <person name="Grigoriev I.V."/>
            <person name="Master E.R."/>
        </authorList>
    </citation>
    <scope>NUCLEOTIDE SEQUENCE [LARGE SCALE GENOMIC DNA]</scope>
    <source>
        <strain evidence="2 3">HHB-10118-sp</strain>
    </source>
</reference>
<name>K5WKL8_PHACS</name>
<dbReference type="InParanoid" id="K5WKL8"/>
<evidence type="ECO:0000313" key="2">
    <source>
        <dbReference type="EMBL" id="EKM59950.1"/>
    </source>
</evidence>
<protein>
    <submittedName>
        <fullName evidence="2">Uncharacterized protein</fullName>
    </submittedName>
</protein>
<proteinExistence type="predicted"/>
<keyword evidence="3" id="KW-1185">Reference proteome</keyword>
<dbReference type="KEGG" id="pco:PHACADRAFT_206168"/>
<dbReference type="EMBL" id="JH930469">
    <property type="protein sequence ID" value="EKM59950.1"/>
    <property type="molecule type" value="Genomic_DNA"/>
</dbReference>
<dbReference type="GeneID" id="18912432"/>
<dbReference type="HOGENOM" id="CLU_024266_0_0_1"/>